<feature type="region of interest" description="Disordered" evidence="13">
    <location>
        <begin position="181"/>
        <end position="203"/>
    </location>
</feature>
<dbReference type="GO" id="GO:0005874">
    <property type="term" value="C:microtubule"/>
    <property type="evidence" value="ECO:0007669"/>
    <property type="project" value="UniProtKB-KW"/>
</dbReference>
<keyword evidence="4" id="KW-0493">Microtubule</keyword>
<feature type="region of interest" description="Disordered" evidence="13">
    <location>
        <begin position="630"/>
        <end position="723"/>
    </location>
</feature>
<dbReference type="SMART" id="SM00382">
    <property type="entry name" value="AAA"/>
    <property type="match status" value="3"/>
</dbReference>
<keyword evidence="15" id="KW-1185">Reference proteome</keyword>
<keyword evidence="10" id="KW-0505">Motor protein</keyword>
<comment type="similarity">
    <text evidence="2">Belongs to the dynein heavy chain family.</text>
</comment>
<feature type="domain" description="AAA+ ATPase" evidence="14">
    <location>
        <begin position="2789"/>
        <end position="2989"/>
    </location>
</feature>
<feature type="compositionally biased region" description="Polar residues" evidence="13">
    <location>
        <begin position="3148"/>
        <end position="3159"/>
    </location>
</feature>
<dbReference type="PANTHER" id="PTHR45703:SF36">
    <property type="entry name" value="DYNEIN HEAVY CHAIN, CYTOPLASMIC"/>
    <property type="match status" value="1"/>
</dbReference>
<feature type="compositionally biased region" description="Polar residues" evidence="13">
    <location>
        <begin position="3366"/>
        <end position="3376"/>
    </location>
</feature>
<feature type="region of interest" description="Disordered" evidence="13">
    <location>
        <begin position="4155"/>
        <end position="4175"/>
    </location>
</feature>
<dbReference type="Gene3D" id="1.10.287.2620">
    <property type="match status" value="1"/>
</dbReference>
<dbReference type="SUPFAM" id="SSF52540">
    <property type="entry name" value="P-loop containing nucleoside triphosphate hydrolases"/>
    <property type="match status" value="3"/>
</dbReference>
<feature type="compositionally biased region" description="Basic and acidic residues" evidence="13">
    <location>
        <begin position="3254"/>
        <end position="3264"/>
    </location>
</feature>
<dbReference type="Gene3D" id="1.20.1270.280">
    <property type="match status" value="1"/>
</dbReference>
<dbReference type="InterPro" id="IPR024743">
    <property type="entry name" value="Dynein_HC_stalk"/>
</dbReference>
<dbReference type="Pfam" id="PF17852">
    <property type="entry name" value="Dynein_AAA_lid"/>
    <property type="match status" value="1"/>
</dbReference>
<feature type="compositionally biased region" description="Polar residues" evidence="13">
    <location>
        <begin position="3296"/>
        <end position="3319"/>
    </location>
</feature>
<evidence type="ECO:0000256" key="11">
    <source>
        <dbReference type="ARBA" id="ARBA00023212"/>
    </source>
</evidence>
<dbReference type="Gene3D" id="1.10.8.720">
    <property type="entry name" value="Region D6 of dynein motor"/>
    <property type="match status" value="1"/>
</dbReference>
<dbReference type="GeneID" id="111113447"/>
<dbReference type="Pfam" id="PF12777">
    <property type="entry name" value="MT"/>
    <property type="match status" value="1"/>
</dbReference>
<keyword evidence="9 12" id="KW-0175">Coiled coil</keyword>
<dbReference type="Gene3D" id="1.20.58.1120">
    <property type="match status" value="1"/>
</dbReference>
<reference evidence="16" key="1">
    <citation type="submission" date="2025-08" db="UniProtKB">
        <authorList>
            <consortium name="RefSeq"/>
        </authorList>
    </citation>
    <scope>IDENTIFICATION</scope>
    <source>
        <tissue evidence="16">Whole sample</tissue>
    </source>
</reference>
<proteinExistence type="inferred from homology"/>
<dbReference type="FunFam" id="1.10.287.2620:FF:000001">
    <property type="entry name" value="Cytoplasmic dynein heavy chain 1"/>
    <property type="match status" value="1"/>
</dbReference>
<feature type="domain" description="AAA+ ATPase" evidence="14">
    <location>
        <begin position="1838"/>
        <end position="1971"/>
    </location>
</feature>
<feature type="region of interest" description="Disordered" evidence="13">
    <location>
        <begin position="2650"/>
        <end position="2676"/>
    </location>
</feature>
<dbReference type="GO" id="GO:0005524">
    <property type="term" value="F:ATP binding"/>
    <property type="evidence" value="ECO:0007669"/>
    <property type="project" value="UniProtKB-KW"/>
</dbReference>
<feature type="compositionally biased region" description="Basic and acidic residues" evidence="13">
    <location>
        <begin position="3181"/>
        <end position="3205"/>
    </location>
</feature>
<name>A0A8B8BVY6_CRAVI</name>
<dbReference type="InterPro" id="IPR041228">
    <property type="entry name" value="Dynein_C"/>
</dbReference>
<dbReference type="InterPro" id="IPR042219">
    <property type="entry name" value="AAA_lid_11_sf"/>
</dbReference>
<keyword evidence="11" id="KW-0206">Cytoskeleton</keyword>
<evidence type="ECO:0000256" key="3">
    <source>
        <dbReference type="ARBA" id="ARBA00022490"/>
    </source>
</evidence>
<evidence type="ECO:0000256" key="5">
    <source>
        <dbReference type="ARBA" id="ARBA00022737"/>
    </source>
</evidence>
<keyword evidence="7" id="KW-0067">ATP-binding</keyword>
<sequence length="5493" mass="626753">MSSQVDLTVMGDQTSPSLPQLKEGQNSLVSPSRSPQSLTPRQQAVAWAADVRKRINQCLESGQELRQADVNELKQELVAVFITTLQQNSRSGWVYLHEVLSLVEPYKDLLNQLDIKLEMNHYLERTLHVVELQKEKLFDLQLIESLGKVFPDEVQRLRLSGAFPARNYCVTPARNSIKAVSLCPPSPQKSLQSPRKNTLPDGTNPYRTHVPHDDRQMSLYKPLTLGDLQKSIANVASELAAGESIWTQKSDGGKVALALHTDLPQEIKPSPPASQQVTPRSSISSLPPKKERKTPRIQEEPVLKLTGRDAVEYFAKCHHIGKIQSIYFNVADSRHFRPYDLVSVHKNKANPEHYVFSTFGVLHVYPDRPAESQSLSEWQREAVLWKAVSSIPFFKNFLVSKLFYRWRFNKLHLDFSRRHEEIGCNLLQAVPIFGAALLQVSRLLKELITVKFLPFETDKTYQLLDFENSANYKNIQAEKILDRFFGFCKMVVEVTAEESFKKLRHCEEQVKKKTVFSKDSLHLQKLKKETREYNLRKAKSETGRLGNFVKLVDQLIVEHMFHVCKTQVMTFVEKVLSNQQENREGLFRANLVFNKQEILGISPTKERFTTVLMSTLKGIPSVLCSKAIPMDGSVSDPDNEDSETSPPKSEVAKSTAELGSTLPGRRKSTAATNLSSVKPDQMTPQALGEGEKPSSSGETTEAEQGEEESQAGGVSRSLMGDEMIPVPDIYRQATATKDEDELGVATPDLVLQGGDPLVVYGEGFMGQYSPLSRANLEEKLEMDAEYKNALREVESILNSALDEIDNYCDMNNWLVDIFKFCLKWTSDSPKEYRGAPAFTIEQRLIEVRQWQEKVRNFDKSFITDNGIFFVDCSNIHDYLIPRLSQIIQGILKFVSDEARKLATEFCDEMKEVLENLRKKDSSMAGFAVFAKNYTTYKKNGPQYQQRVSYIKSLYETSEEEKFDEDVQAAWEAYLLQLQDASEFVNTQTPLMTQKLEDKYQRLAKAKTPKQKFDALKNPSLYMKLEKEAMELAEMATTKQFLDPSQNPTKILIEMRRIRDRFYEVERGLQDASKWRDAICGEPYDLEFLSEISTKMDVRQELWKYVEVSMHAIKDCKGMLFKKMNIRKVLEKVIEWQAAAGQLKPYLPPGDQVLSYWFTCLGEFKKDLPILHKLANDALKERHWKAIFVGMNEPFDPNREFTVSDLLAYDLEQHSDLIHQVYLGAIAEYDLELRINQISKFWEEQEFKLAKHIPDSVITSKEQIEKHVLQEAENEPTRKPNSPRRRTKLEKYRQERAAAQTGSFQGLDVTQDDFFILIEVDELKYQLEDARIGIRSMLQSPFLGDMRQEVEFWDSALQQVEEITELWFQCQKKWLYLLKIFERPEMYKKFNGPAFKFESVHTKFKDWMRVVSNNSKVMTVVGRKRGEKGFRLLQGDFLINMFLELNQKQEEILKFLRGLLENSRMEFPRLYFLSDEDLVELLGISRNPKALLPIAKMCFPGIETLNFALPDGISSMNTALDFALNADKLQVTTLKGILGEEIELVVRVQAFPKASKWLKTLENVMKNTMAMTLQACVQTRVEEGSRQPIHILEELSKLDLEPDSQQDLTKKIQHTFRHWLLRFPVQCVLVTEAILWERSVNKALERGTLDDIKCIRSNLESKLSQYTDILRESYNFNGKIPTSTKQRLHTLLCSLINQCCHQRDVLTAMLDNSEVSDGGFEWLRVLRYHMDIQNVLRAKTEAVEVKGHSQGVHSVRSRLQQKRLSLTNKFRMEPTLEEPPRLTRTKTTVSTDYQFSACYLTQLGTSFSYDYEYNGPSFRLVLTPLTERAFLSLTQAIKNFHCGTLVGPSGVGKSETIKELAKMFGRNLFVVNCNKDVTVGVMMQYMMGMVQSGSWTLFDDTDRLTKGLMSVTAQHLDYLKTALKTLEVSSENQYKIRGQPRFDKIISMKMGLGDKVIRRNSLTTLHPMPTQEAQPGLERQKTVPHGFNEKGLVTYFEDTWVSEKDRRRRHSIEKEIEIKESQFYKNNKPPPLFYDDTLEHVKLKGGRKSATPDYSKLLNDTIYVHRILGNIMFNGKLIQASTNFGCFMTLSASPGSTSQIPESFKLLMRPCAMIVPDYKIIMEMSLCFHGYKEPGLWARKLTFLFEQLRLQLPRRAMYQFCLKDIKLVLDIAASKLRDQRFALDVIADKNKAEGKIQSPKSLKEIPYLDPHVWEEHALVFALRGVVRQSMENGEDCSVFDNTLRDVFPSTARKNIDHGYDTLLKDAIHDQLREDNMKDTPEIIDKVMQLNAALQLKKAVILIGPAGCGKTTCSQTLARATNRLNYLLFAPDHSKDELTTNRDLIYYAKNKLKDMENEPELADDVFLAAIDPSAKAEMSKAGKKMRRITTMLGKVSEALNEMQHAPKSQEYAEHPKVNVVTLNPTALSPQEFLGSYDNGMWKGGLFPKILQDSGFLSEAVCNYIAGHKDRKARGGQELPSILLRWIVLDGVMHPVWTESLNTLFDEELKLSLANSQHISLSDTTAMMFETSYIGNLSPATISRCNILNFDPDTVPWMNLYECWAKDAKARWIINSAVMKIFDDLVADVFGPTLKFLKSDCCPALLTDVGHHTAAANEVAPGIQEVGTFIKILSVLLDRLYLREEFERRQKTMDLEDSGLDSPRKTPSSGPSRQSVSRMTSSSQLELVFPNYTENMKGMFAYSFVWSFGAHLHERYKDKFSKFANDVLYRARHPIKIPIGASVFDYILDESSGSFIRWSDKSQERMKILAGGFTITPEVEKYSHMIDLMLAAHQPVLVSGMPGVGKTSLLQTMVLPKQTHTKVVMSQAMNSQLFLNSMLGQIMELKHRATNTLTGPGQLPPAPKGKQSHLFFIDDLNMAASNPEGGYQPPLELLRQILSQRGTYDRERLEFQSMEEAMFLASTTIPSVPGTGLGTACHVMSSRLTRLFINFTMFTPTTEVLMAMHGRNIQHWLEEFPTYSVDHHFELSRAMTLGLLEMYHKIKERLRPTPIQAHYVFNLHDVARVVHGILLMSPRSRTRKMMRRKKGDNDSRASRSSLQMSRQASWDSKSRTVSVSSMGPTAEIGQSAPMMKVIGQLWCHEVTRTFADRLISDDDLSWFSRLLEEVVTKYFCMPRDDPKTEMAAISEETHSQTGRMTPTLSSPRPPSMDVGDSDEDLTKDEDDTTTKDTEMDITDSTEHKSDSDEVGRKSRVSTDTPQTDKTPSTEQGQKSQYGETPIPIRDSAEIDKVTLGSEVTRQTETEGHSSEYESEVTEESSSESEEETTTTETEYETPRELPSVQSKSDPQAQPSESSTLTASIKVSSGKSKDSSSKSGTDTTSEMEATTLTRARLAQHQESLRSDSEASLLGKNSSTPNLKNRASHGSLKMKTVTFKAGLLADWEHEAYFGPLMNLEEIKGSHDSLMDIIFSKFFMTTYTETQGLPVEKGYVEGTEENLSEALSTCLSVYNEGTSQKIDLVFFSDAVRHAARLSRVLAIQGGHAILLGMSYSTGRATLTRLAAYIAHCKLFEPKPQTDPSKNFLIVREHIKRACYHTGILGKPTVLLVHEDLGEDCLQDVACLMNEGTSPGLYTDEEIQNIVSAVMPGGVTTKRVDKIEIALERFLKKIRQNLHVVVCMNYRGNSYCSDSQVFHSRLMKYPGLLKNACTIDTYRPWNYQAYVRIANVWLRDQKYGITIPWHPTRMLDQILLTSRAMAYIHMSARAVIERQFCNQRQPLRFFSPLTFMEFVHIFRVLSAFIVKREYENISKHEQTLGKVNEAFGSISEFKREVSELMPKHKAAMAEIKELVQQVEEQKQQYIEALERCKSQEQKIEHLQGPLEELRREAQTEFDKPITQKKSIVKRRRGEIEYYTLTQYKVNPNYHAAMTALKYLCRGEIEEVKSYRLPPALVEFVMNSLCLLFDVPQNWENAKLLMIKDNFLESMMFYDKDNIPDDIYLKLREFISHEDFQVSRVEQVSKAAAGICMWVHAVYEYAHIHRNMQPRLRNLLEHEDKFTLAQAKLGQLRVEANRIKSALESKITVHRAAVKRAKTIEKHMQSIEKKIARSVNLMEHMSMQHYLWKSELRKAKHNVLTAPGDALITAACVLYHGPLSDRNRSELLHDWLDRCRQGNFNYTPRGGPDAYPLSTNLEGIYDGLREKESTSAASSGRTTESATSGVPSMPEIRTFTYLPSIYDTSKYYKSELQKQGSMEYEAVPEADDSDDEDEASPLITRNGYLLQEILSDFDELSGWRLNNLPTDLHSVQNALLMRVSCHNRKHCWPLLIDPDNQAEIWVTALQTSRNVFSERDVRDRLPEYDDMPLEACQSKDTNTEPPPSRGTALTYSSEFTLQDDFRTDTSGFITATSSYSKSATGRQSHNTFNSEELRPLTSVTASWETVSHLNVEQDLEHPENNLWISEADDPNLDNQIVNAIVHGVTVLVTHLERKPLDPVYRGLLLKQFYVDKEGQRVVKIGHREFKYHPQFALYLSTSVPLFLRGDGIHSIPLHRMCIINMSLSDESIINHLLIETMKVERKEFEGQKRSNENDIILHRQRLAKEHDMIREKTLNLEGPLLEDQTMLKSLLECQAEVEKNRQILEETRFMGDHLEEKFAHYMPMIMQSAVLYNMIRLMCSLNPNYYLPFHKFIQIYTAIVKARDRGKGSSVGAPQARAQELSDATSTAIFRYISMMMFEQHFTLLQLLVSMERMRMKRRASTKELSLFINGFDKQGLDEVALLESKPNGMTNQAWIDCLVIEQLHHPFNGLRRSLIQNWRQWEEYFSHPIILMNSVPGNSLQELSIFQKCILWKICRPDRLYELVSMMTLYELGNVRMVADHYNIREVYNFTDKTTPVVFISPFPNTDMETADGTNGYSYISPSHEVKRLAKEVGMEGRVKVMNFGVKGQIGEVTQAIEDCIQNGYWLLLQNYHLSEDRNPQFFKLLKDIVYSKWIEHEKLRQHTDIADEGVSLVTHSKPPKDPTLHLRIHNTFRLWITTQADSRRLIPGVLVQHGIKVTCEKTGNFKSTLQKSYRSVAFLLNNSKLPNDEVISKASRIMPLALLHSLLQQQSFYGRNAFVHDYDWTLTDLALAVESFKKVMTKCPCDAGVSNLVSQIYSNHCTDLVDARVVEALTKLLSEYAANPSKHKISPSACPIHALLSDLLKSADENFNLKKAVEAMGEVTAKTYGLSDAADANIIARYSRAMSKDIVQVIGAPELFTRVTIGTQNLTLTPDSVFPIVWASVQKLPKLPDTHKNHVSPVDTFVHFEVEGYKRLLEKVQSDMGVVQRASKGEAVPPQTLQGVIQGLNYDQVPKAWLSLTFPSCICLTQWIKDLPTKLQTISSYVLERPGVYNVASFLRPDRFFEAVKHQYARKHFKEVDSIQLEIQVMPAGLNPSVPPKDGIFISGLRLYNALWDTARGMLMSGASDKQSCQDMPVVWLKPYDIHSPSRVPIKYQQYLSPLYCSADQRCHSHATMVTELPLPTLVDPAVWHQNRVFLATTI</sequence>
<feature type="coiled-coil region" evidence="12">
    <location>
        <begin position="3790"/>
        <end position="3841"/>
    </location>
</feature>
<evidence type="ECO:0000256" key="13">
    <source>
        <dbReference type="SAM" id="MobiDB-lite"/>
    </source>
</evidence>
<feature type="compositionally biased region" description="Basic and acidic residues" evidence="13">
    <location>
        <begin position="1267"/>
        <end position="1277"/>
    </location>
</feature>
<organism evidence="15 16">
    <name type="scientific">Crassostrea virginica</name>
    <name type="common">Eastern oyster</name>
    <dbReference type="NCBI Taxonomy" id="6565"/>
    <lineage>
        <taxon>Eukaryota</taxon>
        <taxon>Metazoa</taxon>
        <taxon>Spiralia</taxon>
        <taxon>Lophotrochozoa</taxon>
        <taxon>Mollusca</taxon>
        <taxon>Bivalvia</taxon>
        <taxon>Autobranchia</taxon>
        <taxon>Pteriomorphia</taxon>
        <taxon>Ostreida</taxon>
        <taxon>Ostreoidea</taxon>
        <taxon>Ostreidae</taxon>
        <taxon>Crassostrea</taxon>
    </lineage>
</organism>
<feature type="region of interest" description="Disordered" evidence="13">
    <location>
        <begin position="3143"/>
        <end position="3380"/>
    </location>
</feature>
<dbReference type="InterPro" id="IPR043157">
    <property type="entry name" value="Dynein_AAA1S"/>
</dbReference>
<gene>
    <name evidence="16" type="primary">LOC111113447</name>
</gene>
<dbReference type="InterPro" id="IPR035706">
    <property type="entry name" value="AAA_9"/>
</dbReference>
<dbReference type="Pfam" id="PF08393">
    <property type="entry name" value="DHC_N2"/>
    <property type="match status" value="2"/>
</dbReference>
<feature type="compositionally biased region" description="Polar residues" evidence="13">
    <location>
        <begin position="4158"/>
        <end position="4174"/>
    </location>
</feature>
<dbReference type="GO" id="GO:0045505">
    <property type="term" value="F:dynein intermediate chain binding"/>
    <property type="evidence" value="ECO:0007669"/>
    <property type="project" value="InterPro"/>
</dbReference>
<dbReference type="InterPro" id="IPR026983">
    <property type="entry name" value="DHC"/>
</dbReference>
<feature type="region of interest" description="Disordered" evidence="13">
    <location>
        <begin position="3035"/>
        <end position="3078"/>
    </location>
</feature>
<feature type="compositionally biased region" description="Polar residues" evidence="13">
    <location>
        <begin position="669"/>
        <end position="684"/>
    </location>
</feature>
<evidence type="ECO:0000256" key="4">
    <source>
        <dbReference type="ARBA" id="ARBA00022701"/>
    </source>
</evidence>
<dbReference type="Pfam" id="PF12780">
    <property type="entry name" value="AAA_8"/>
    <property type="match status" value="1"/>
</dbReference>
<dbReference type="OrthoDB" id="5986589at2759"/>
<evidence type="ECO:0000256" key="9">
    <source>
        <dbReference type="ARBA" id="ARBA00023054"/>
    </source>
</evidence>
<dbReference type="Pfam" id="PF12781">
    <property type="entry name" value="AAA_9"/>
    <property type="match status" value="2"/>
</dbReference>
<dbReference type="Gene3D" id="1.20.140.100">
    <property type="entry name" value="Dynein heavy chain, N-terminal domain 2"/>
    <property type="match status" value="1"/>
</dbReference>
<dbReference type="Gene3D" id="3.20.180.20">
    <property type="entry name" value="Dynein heavy chain, N-terminal domain 2"/>
    <property type="match status" value="1"/>
</dbReference>
<accession>A0A8B8BVY6</accession>
<dbReference type="InterPro" id="IPR043160">
    <property type="entry name" value="Dynein_C_barrel"/>
</dbReference>
<evidence type="ECO:0000256" key="2">
    <source>
        <dbReference type="ARBA" id="ARBA00008887"/>
    </source>
</evidence>
<dbReference type="InterPro" id="IPR042222">
    <property type="entry name" value="Dynein_2_N"/>
</dbReference>
<evidence type="ECO:0000259" key="14">
    <source>
        <dbReference type="SMART" id="SM00382"/>
    </source>
</evidence>
<dbReference type="InterPro" id="IPR042228">
    <property type="entry name" value="Dynein_linker_3"/>
</dbReference>
<dbReference type="GO" id="GO:0007018">
    <property type="term" value="P:microtubule-based movement"/>
    <property type="evidence" value="ECO:0007669"/>
    <property type="project" value="InterPro"/>
</dbReference>
<dbReference type="Gene3D" id="1.10.8.1220">
    <property type="match status" value="1"/>
</dbReference>
<evidence type="ECO:0000256" key="10">
    <source>
        <dbReference type="ARBA" id="ARBA00023175"/>
    </source>
</evidence>
<evidence type="ECO:0000256" key="8">
    <source>
        <dbReference type="ARBA" id="ARBA00023017"/>
    </source>
</evidence>
<dbReference type="Gene3D" id="3.40.50.300">
    <property type="entry name" value="P-loop containing nucleotide triphosphate hydrolases"/>
    <property type="match status" value="6"/>
</dbReference>
<dbReference type="Pfam" id="PF18199">
    <property type="entry name" value="Dynein_C"/>
    <property type="match status" value="1"/>
</dbReference>
<dbReference type="Gene3D" id="1.20.920.30">
    <property type="match status" value="1"/>
</dbReference>
<evidence type="ECO:0000256" key="1">
    <source>
        <dbReference type="ARBA" id="ARBA00004245"/>
    </source>
</evidence>
<feature type="compositionally biased region" description="Acidic residues" evidence="13">
    <location>
        <begin position="3168"/>
        <end position="3180"/>
    </location>
</feature>
<evidence type="ECO:0000256" key="6">
    <source>
        <dbReference type="ARBA" id="ARBA00022741"/>
    </source>
</evidence>
<dbReference type="Gene3D" id="1.20.920.20">
    <property type="match status" value="1"/>
</dbReference>
<protein>
    <submittedName>
        <fullName evidence="16">Dynein heavy chain domain-containing protein 1-like isoform X1</fullName>
    </submittedName>
</protein>
<dbReference type="Gene3D" id="3.10.490.20">
    <property type="match status" value="1"/>
</dbReference>
<dbReference type="InterPro" id="IPR024317">
    <property type="entry name" value="Dynein_heavy_chain_D4_dom"/>
</dbReference>
<keyword evidence="3" id="KW-0963">Cytoplasm</keyword>
<keyword evidence="8" id="KW-0243">Dynein</keyword>
<evidence type="ECO:0000313" key="15">
    <source>
        <dbReference type="Proteomes" id="UP000694844"/>
    </source>
</evidence>
<feature type="compositionally biased region" description="Acidic residues" evidence="13">
    <location>
        <begin position="700"/>
        <end position="709"/>
    </location>
</feature>
<dbReference type="Proteomes" id="UP000694844">
    <property type="component" value="Chromosome 9"/>
</dbReference>
<feature type="compositionally biased region" description="Polar residues" evidence="13">
    <location>
        <begin position="3051"/>
        <end position="3076"/>
    </location>
</feature>
<dbReference type="GO" id="GO:0030286">
    <property type="term" value="C:dynein complex"/>
    <property type="evidence" value="ECO:0007669"/>
    <property type="project" value="UniProtKB-KW"/>
</dbReference>
<dbReference type="RefSeq" id="XP_022307445.1">
    <property type="nucleotide sequence ID" value="XM_022451737.1"/>
</dbReference>
<comment type="subcellular location">
    <subcellularLocation>
        <location evidence="1">Cytoplasm</location>
        <location evidence="1">Cytoskeleton</location>
    </subcellularLocation>
</comment>
<dbReference type="InterPro" id="IPR035699">
    <property type="entry name" value="AAA_6"/>
</dbReference>
<keyword evidence="6" id="KW-0547">Nucleotide-binding</keyword>
<feature type="region of interest" description="Disordered" evidence="13">
    <location>
        <begin position="1"/>
        <end position="40"/>
    </location>
</feature>
<feature type="compositionally biased region" description="Polar residues" evidence="13">
    <location>
        <begin position="273"/>
        <end position="285"/>
    </location>
</feature>
<feature type="compositionally biased region" description="Acidic residues" evidence="13">
    <location>
        <begin position="3265"/>
        <end position="3288"/>
    </location>
</feature>
<evidence type="ECO:0000256" key="7">
    <source>
        <dbReference type="ARBA" id="ARBA00022840"/>
    </source>
</evidence>
<dbReference type="InterPro" id="IPR027417">
    <property type="entry name" value="P-loop_NTPase"/>
</dbReference>
<feature type="region of interest" description="Disordered" evidence="13">
    <location>
        <begin position="1267"/>
        <end position="1290"/>
    </location>
</feature>
<dbReference type="GO" id="GO:0051959">
    <property type="term" value="F:dynein light intermediate chain binding"/>
    <property type="evidence" value="ECO:0007669"/>
    <property type="project" value="InterPro"/>
</dbReference>
<dbReference type="KEGG" id="cvn:111113447"/>
<dbReference type="InterPro" id="IPR041466">
    <property type="entry name" value="Dynein_AAA5_ext"/>
</dbReference>
<evidence type="ECO:0000313" key="16">
    <source>
        <dbReference type="RefSeq" id="XP_022307445.1"/>
    </source>
</evidence>
<dbReference type="Pfam" id="PF12774">
    <property type="entry name" value="AAA_6"/>
    <property type="match status" value="3"/>
</dbReference>
<feature type="region of interest" description="Disordered" evidence="13">
    <location>
        <begin position="265"/>
        <end position="299"/>
    </location>
</feature>
<dbReference type="Pfam" id="PF12775">
    <property type="entry name" value="AAA_7"/>
    <property type="match status" value="1"/>
</dbReference>
<dbReference type="Gene3D" id="1.10.472.130">
    <property type="match status" value="1"/>
</dbReference>
<dbReference type="InterPro" id="IPR013602">
    <property type="entry name" value="Dynein_heavy_linker"/>
</dbReference>
<feature type="domain" description="AAA+ ATPase" evidence="14">
    <location>
        <begin position="2294"/>
        <end position="2520"/>
    </location>
</feature>
<dbReference type="InterPro" id="IPR003593">
    <property type="entry name" value="AAA+_ATPase"/>
</dbReference>
<dbReference type="Gene3D" id="1.10.8.710">
    <property type="match status" value="1"/>
</dbReference>
<keyword evidence="5" id="KW-0677">Repeat</keyword>
<feature type="compositionally biased region" description="Polar residues" evidence="13">
    <location>
        <begin position="3210"/>
        <end position="3231"/>
    </location>
</feature>
<evidence type="ECO:0000256" key="12">
    <source>
        <dbReference type="SAM" id="Coils"/>
    </source>
</evidence>
<dbReference type="PANTHER" id="PTHR45703">
    <property type="entry name" value="DYNEIN HEAVY CHAIN"/>
    <property type="match status" value="1"/>
</dbReference>